<keyword evidence="5" id="KW-0508">mRNA splicing</keyword>
<keyword evidence="7" id="KW-0175">Coiled coil</keyword>
<evidence type="ECO:0000256" key="2">
    <source>
        <dbReference type="ARBA" id="ARBA00022664"/>
    </source>
</evidence>
<dbReference type="InterPro" id="IPR035979">
    <property type="entry name" value="RBD_domain_sf"/>
</dbReference>
<name>A0A8E2F4T7_9PEZI</name>
<reference evidence="10 11" key="1">
    <citation type="journal article" date="2016" name="Nat. Commun.">
        <title>Ectomycorrhizal ecology is imprinted in the genome of the dominant symbiotic fungus Cenococcum geophilum.</title>
        <authorList>
            <consortium name="DOE Joint Genome Institute"/>
            <person name="Peter M."/>
            <person name="Kohler A."/>
            <person name="Ohm R.A."/>
            <person name="Kuo A."/>
            <person name="Krutzmann J."/>
            <person name="Morin E."/>
            <person name="Arend M."/>
            <person name="Barry K.W."/>
            <person name="Binder M."/>
            <person name="Choi C."/>
            <person name="Clum A."/>
            <person name="Copeland A."/>
            <person name="Grisel N."/>
            <person name="Haridas S."/>
            <person name="Kipfer T."/>
            <person name="LaButti K."/>
            <person name="Lindquist E."/>
            <person name="Lipzen A."/>
            <person name="Maire R."/>
            <person name="Meier B."/>
            <person name="Mihaltcheva S."/>
            <person name="Molinier V."/>
            <person name="Murat C."/>
            <person name="Poggeler S."/>
            <person name="Quandt C.A."/>
            <person name="Sperisen C."/>
            <person name="Tritt A."/>
            <person name="Tisserant E."/>
            <person name="Crous P.W."/>
            <person name="Henrissat B."/>
            <person name="Nehls U."/>
            <person name="Egli S."/>
            <person name="Spatafora J.W."/>
            <person name="Grigoriev I.V."/>
            <person name="Martin F.M."/>
        </authorList>
    </citation>
    <scope>NUCLEOTIDE SEQUENCE [LARGE SCALE GENOMIC DNA]</scope>
    <source>
        <strain evidence="10 11">CBS 207.34</strain>
    </source>
</reference>
<dbReference type="InterPro" id="IPR000504">
    <property type="entry name" value="RRM_dom"/>
</dbReference>
<feature type="compositionally biased region" description="Basic and acidic residues" evidence="8">
    <location>
        <begin position="103"/>
        <end position="114"/>
    </location>
</feature>
<dbReference type="SMART" id="SM00360">
    <property type="entry name" value="RRM"/>
    <property type="match status" value="2"/>
</dbReference>
<dbReference type="CDD" id="cd12281">
    <property type="entry name" value="RRM1_TatSF1_like"/>
    <property type="match status" value="1"/>
</dbReference>
<proteinExistence type="inferred from homology"/>
<dbReference type="SUPFAM" id="SSF54928">
    <property type="entry name" value="RNA-binding domain, RBD"/>
    <property type="match status" value="2"/>
</dbReference>
<dbReference type="GO" id="GO:0003723">
    <property type="term" value="F:RNA binding"/>
    <property type="evidence" value="ECO:0007669"/>
    <property type="project" value="UniProtKB-UniRule"/>
</dbReference>
<evidence type="ECO:0000313" key="11">
    <source>
        <dbReference type="Proteomes" id="UP000250140"/>
    </source>
</evidence>
<dbReference type="PROSITE" id="PS50102">
    <property type="entry name" value="RRM"/>
    <property type="match status" value="1"/>
</dbReference>
<evidence type="ECO:0000256" key="1">
    <source>
        <dbReference type="ARBA" id="ARBA00007747"/>
    </source>
</evidence>
<dbReference type="OrthoDB" id="10258585at2759"/>
<gene>
    <name evidence="10" type="ORF">AOQ84DRAFT_387407</name>
</gene>
<dbReference type="FunFam" id="3.30.70.330:FF:000329">
    <property type="entry name" value="splicing factor U2AF-associated protein 2"/>
    <property type="match status" value="1"/>
</dbReference>
<feature type="coiled-coil region" evidence="7">
    <location>
        <begin position="216"/>
        <end position="243"/>
    </location>
</feature>
<evidence type="ECO:0000256" key="8">
    <source>
        <dbReference type="SAM" id="MobiDB-lite"/>
    </source>
</evidence>
<dbReference type="CDD" id="cd12285">
    <property type="entry name" value="RRM3_RBM39_like"/>
    <property type="match status" value="1"/>
</dbReference>
<sequence>MADMNRIPFPHLKDDFASDPRVSFSKLDGKWILEDDDGSEWEFDEDLDKWVPSLDEALLQQQREAYAVAGVDETEPAHALKKRKKEHVNGGEDASGSKQKKSRKDEQPKPERKNTAVYVTSLPLNTTVEEVSSVFSRCGVIAEAMETGAPRIKLYTDEQGDFKGDALIVYFRPESVSLAIQMLDDTDFRFGETGPAGKMRVKEADFSYKKQQEAPAKTSAKEKKKLIKNLQKLNNKLADWDDDDPSVLPDTGSKFDKVVILKHMFTLEELVEDPAAILDIKEDIRDECSKLGEVTNVVLFDKEEDGIASIRFGNAEAAKACVRLMAGRHFDGRIVEAYIADGSEKFKKTSEKKKGMFDYDDDEGDEEEKRLDEFGAWLEQDHGDAS</sequence>
<keyword evidence="4 6" id="KW-0694">RNA-binding</keyword>
<evidence type="ECO:0000313" key="10">
    <source>
        <dbReference type="EMBL" id="OCL10585.1"/>
    </source>
</evidence>
<evidence type="ECO:0000256" key="7">
    <source>
        <dbReference type="SAM" id="Coils"/>
    </source>
</evidence>
<evidence type="ECO:0000256" key="4">
    <source>
        <dbReference type="ARBA" id="ARBA00022884"/>
    </source>
</evidence>
<feature type="compositionally biased region" description="Basic and acidic residues" evidence="8">
    <location>
        <begin position="347"/>
        <end position="357"/>
    </location>
</feature>
<feature type="region of interest" description="Disordered" evidence="8">
    <location>
        <begin position="69"/>
        <end position="115"/>
    </location>
</feature>
<feature type="compositionally biased region" description="Basic and acidic residues" evidence="8">
    <location>
        <begin position="367"/>
        <end position="386"/>
    </location>
</feature>
<keyword evidence="2" id="KW-0507">mRNA processing</keyword>
<evidence type="ECO:0000256" key="3">
    <source>
        <dbReference type="ARBA" id="ARBA00022737"/>
    </source>
</evidence>
<dbReference type="Proteomes" id="UP000250140">
    <property type="component" value="Unassembled WGS sequence"/>
</dbReference>
<dbReference type="FunFam" id="3.30.70.330:FF:000105">
    <property type="entry name" value="HIV Tat-specific factor 1 homolog"/>
    <property type="match status" value="1"/>
</dbReference>
<accession>A0A8E2F4T7</accession>
<dbReference type="InterPro" id="IPR012677">
    <property type="entry name" value="Nucleotide-bd_a/b_plait_sf"/>
</dbReference>
<protein>
    <submittedName>
        <fullName evidence="10">Putative nuclear mRNA splicing factor-associated protein</fullName>
    </submittedName>
</protein>
<dbReference type="PANTHER" id="PTHR15608">
    <property type="entry name" value="SPLICING FACTOR U2AF-ASSOCIATED PROTEIN 2"/>
    <property type="match status" value="1"/>
</dbReference>
<organism evidence="10 11">
    <name type="scientific">Glonium stellatum</name>
    <dbReference type="NCBI Taxonomy" id="574774"/>
    <lineage>
        <taxon>Eukaryota</taxon>
        <taxon>Fungi</taxon>
        <taxon>Dikarya</taxon>
        <taxon>Ascomycota</taxon>
        <taxon>Pezizomycotina</taxon>
        <taxon>Dothideomycetes</taxon>
        <taxon>Pleosporomycetidae</taxon>
        <taxon>Gloniales</taxon>
        <taxon>Gloniaceae</taxon>
        <taxon>Glonium</taxon>
    </lineage>
</organism>
<dbReference type="AlphaFoldDB" id="A0A8E2F4T7"/>
<dbReference type="GO" id="GO:0005686">
    <property type="term" value="C:U2 snRNP"/>
    <property type="evidence" value="ECO:0007669"/>
    <property type="project" value="TreeGrafter"/>
</dbReference>
<comment type="similarity">
    <text evidence="1">Belongs to the HTATSF1 family.</text>
</comment>
<keyword evidence="11" id="KW-1185">Reference proteome</keyword>
<evidence type="ECO:0000256" key="5">
    <source>
        <dbReference type="ARBA" id="ARBA00023187"/>
    </source>
</evidence>
<evidence type="ECO:0000259" key="9">
    <source>
        <dbReference type="PROSITE" id="PS50102"/>
    </source>
</evidence>
<dbReference type="InterPro" id="IPR034392">
    <property type="entry name" value="TatSF1-like_RRM1"/>
</dbReference>
<feature type="region of interest" description="Disordered" evidence="8">
    <location>
        <begin position="347"/>
        <end position="386"/>
    </location>
</feature>
<dbReference type="PANTHER" id="PTHR15608:SF0">
    <property type="entry name" value="HIV TAT-SPECIFIC FACTOR 1"/>
    <property type="match status" value="1"/>
</dbReference>
<dbReference type="InterPro" id="IPR034393">
    <property type="entry name" value="TatSF1-like"/>
</dbReference>
<dbReference type="Pfam" id="PF00076">
    <property type="entry name" value="RRM_1"/>
    <property type="match status" value="2"/>
</dbReference>
<dbReference type="Gene3D" id="3.30.70.330">
    <property type="match status" value="2"/>
</dbReference>
<evidence type="ECO:0000256" key="6">
    <source>
        <dbReference type="PROSITE-ProRule" id="PRU00176"/>
    </source>
</evidence>
<dbReference type="EMBL" id="KV749217">
    <property type="protein sequence ID" value="OCL10585.1"/>
    <property type="molecule type" value="Genomic_DNA"/>
</dbReference>
<dbReference type="GO" id="GO:0000398">
    <property type="term" value="P:mRNA splicing, via spliceosome"/>
    <property type="evidence" value="ECO:0007669"/>
    <property type="project" value="InterPro"/>
</dbReference>
<feature type="domain" description="RRM" evidence="9">
    <location>
        <begin position="115"/>
        <end position="206"/>
    </location>
</feature>
<dbReference type="GO" id="GO:0005684">
    <property type="term" value="C:U2-type spliceosomal complex"/>
    <property type="evidence" value="ECO:0007669"/>
    <property type="project" value="TreeGrafter"/>
</dbReference>
<keyword evidence="3" id="KW-0677">Repeat</keyword>